<dbReference type="Pfam" id="PF01177">
    <property type="entry name" value="Asp_Glu_race"/>
    <property type="match status" value="1"/>
</dbReference>
<sequence length="112" mass="12268">ATTGTIETELYGNEFAEKGFRVILPDEEIENEKVMKAVFGIKAGTSKKINEDLLAEAGQNLVEKGAKLIVLGCTEILLAFNSERVEIPVVNATEVLAKKAIKLYTELVKEND</sequence>
<reference evidence="2" key="1">
    <citation type="journal article" date="2014" name="Front. Microbiol.">
        <title>High frequency of phylogenetically diverse reductive dehalogenase-homologous genes in deep subseafloor sedimentary metagenomes.</title>
        <authorList>
            <person name="Kawai M."/>
            <person name="Futagami T."/>
            <person name="Toyoda A."/>
            <person name="Takaki Y."/>
            <person name="Nishi S."/>
            <person name="Hori S."/>
            <person name="Arai W."/>
            <person name="Tsubouchi T."/>
            <person name="Morono Y."/>
            <person name="Uchiyama I."/>
            <person name="Ito T."/>
            <person name="Fujiyama A."/>
            <person name="Inagaki F."/>
            <person name="Takami H."/>
        </authorList>
    </citation>
    <scope>NUCLEOTIDE SEQUENCE</scope>
    <source>
        <strain evidence="2">Expedition CK06-06</strain>
    </source>
</reference>
<comment type="caution">
    <text evidence="2">The sequence shown here is derived from an EMBL/GenBank/DDBJ whole genome shotgun (WGS) entry which is preliminary data.</text>
</comment>
<dbReference type="EMBL" id="BARW01025164">
    <property type="protein sequence ID" value="GAJ05601.1"/>
    <property type="molecule type" value="Genomic_DNA"/>
</dbReference>
<dbReference type="PANTHER" id="PTHR21198">
    <property type="entry name" value="GLUTAMATE RACEMASE"/>
    <property type="match status" value="1"/>
</dbReference>
<keyword evidence="1" id="KW-0413">Isomerase</keyword>
<evidence type="ECO:0008006" key="3">
    <source>
        <dbReference type="Google" id="ProtNLM"/>
    </source>
</evidence>
<evidence type="ECO:0000313" key="2">
    <source>
        <dbReference type="EMBL" id="GAJ05601.1"/>
    </source>
</evidence>
<dbReference type="PANTHER" id="PTHR21198:SF7">
    <property type="entry name" value="ASPARTATE-GLUTAMATE RACEMASE FAMILY"/>
    <property type="match status" value="1"/>
</dbReference>
<organism evidence="2">
    <name type="scientific">marine sediment metagenome</name>
    <dbReference type="NCBI Taxonomy" id="412755"/>
    <lineage>
        <taxon>unclassified sequences</taxon>
        <taxon>metagenomes</taxon>
        <taxon>ecological metagenomes</taxon>
    </lineage>
</organism>
<name>X1V0B6_9ZZZZ</name>
<evidence type="ECO:0000256" key="1">
    <source>
        <dbReference type="ARBA" id="ARBA00023235"/>
    </source>
</evidence>
<dbReference type="Gene3D" id="3.40.50.1860">
    <property type="match status" value="1"/>
</dbReference>
<dbReference type="AlphaFoldDB" id="X1V0B6"/>
<proteinExistence type="predicted"/>
<dbReference type="GO" id="GO:0047661">
    <property type="term" value="F:amino-acid racemase activity"/>
    <property type="evidence" value="ECO:0007669"/>
    <property type="project" value="InterPro"/>
</dbReference>
<dbReference type="InterPro" id="IPR015942">
    <property type="entry name" value="Asp/Glu/hydantoin_racemase"/>
</dbReference>
<accession>X1V0B6</accession>
<feature type="non-terminal residue" evidence="2">
    <location>
        <position position="1"/>
    </location>
</feature>
<dbReference type="InterPro" id="IPR001920">
    <property type="entry name" value="Asp/Glu_race"/>
</dbReference>
<gene>
    <name evidence="2" type="ORF">S12H4_41313</name>
</gene>
<dbReference type="SUPFAM" id="SSF53681">
    <property type="entry name" value="Aspartate/glutamate racemase"/>
    <property type="match status" value="1"/>
</dbReference>
<protein>
    <recommendedName>
        <fullName evidence="3">Aspartate racemase</fullName>
    </recommendedName>
</protein>